<dbReference type="PROSITE" id="PS00028">
    <property type="entry name" value="ZINC_FINGER_C2H2_1"/>
    <property type="match status" value="1"/>
</dbReference>
<keyword evidence="4" id="KW-1185">Reference proteome</keyword>
<dbReference type="AlphaFoldDB" id="A0AAE0UGF1"/>
<evidence type="ECO:0000259" key="2">
    <source>
        <dbReference type="PROSITE" id="PS00028"/>
    </source>
</evidence>
<feature type="compositionally biased region" description="Basic and acidic residues" evidence="1">
    <location>
        <begin position="207"/>
        <end position="218"/>
    </location>
</feature>
<gene>
    <name evidence="3" type="ORF">B0T20DRAFT_388175</name>
</gene>
<dbReference type="EMBL" id="JAUTDP010000001">
    <property type="protein sequence ID" value="KAK3402459.1"/>
    <property type="molecule type" value="Genomic_DNA"/>
</dbReference>
<name>A0AAE0UGF1_SORBR</name>
<dbReference type="Proteomes" id="UP001281003">
    <property type="component" value="Unassembled WGS sequence"/>
</dbReference>
<reference evidence="3" key="1">
    <citation type="journal article" date="2023" name="Mol. Phylogenet. Evol.">
        <title>Genome-scale phylogeny and comparative genomics of the fungal order Sordariales.</title>
        <authorList>
            <person name="Hensen N."/>
            <person name="Bonometti L."/>
            <person name="Westerberg I."/>
            <person name="Brannstrom I.O."/>
            <person name="Guillou S."/>
            <person name="Cros-Aarteil S."/>
            <person name="Calhoun S."/>
            <person name="Haridas S."/>
            <person name="Kuo A."/>
            <person name="Mondo S."/>
            <person name="Pangilinan J."/>
            <person name="Riley R."/>
            <person name="LaButti K."/>
            <person name="Andreopoulos B."/>
            <person name="Lipzen A."/>
            <person name="Chen C."/>
            <person name="Yan M."/>
            <person name="Daum C."/>
            <person name="Ng V."/>
            <person name="Clum A."/>
            <person name="Steindorff A."/>
            <person name="Ohm R.A."/>
            <person name="Martin F."/>
            <person name="Silar P."/>
            <person name="Natvig D.O."/>
            <person name="Lalanne C."/>
            <person name="Gautier V."/>
            <person name="Ament-Velasquez S.L."/>
            <person name="Kruys A."/>
            <person name="Hutchinson M.I."/>
            <person name="Powell A.J."/>
            <person name="Barry K."/>
            <person name="Miller A.N."/>
            <person name="Grigoriev I.V."/>
            <person name="Debuchy R."/>
            <person name="Gladieux P."/>
            <person name="Hiltunen Thoren M."/>
            <person name="Johannesson H."/>
        </authorList>
    </citation>
    <scope>NUCLEOTIDE SEQUENCE</scope>
    <source>
        <strain evidence="3">FGSC 1904</strain>
    </source>
</reference>
<sequence length="590" mass="64636">MPGVFSKPVGLVFIKSNARRYAVWEGEIDGQHRVIHGCGTLFPEGYQPNRPHSDSEATIWPCPIRTCAHGFLTPPDLGSHFLKHHAGAILHDHLDGTFSVLPQDYDSANGANRKPYVESQGGTLPGRGPNQGSGQLSHTEPLQHELDTFNRQPENAAPASSSQESGDDETDGSSSDTDSDGSGSTKSDDNKSNQSGDDDSDGSSSDDINKEDADKSDGESSASKGDEDDEDDEDEGKNQQTAPSTSNCKYTNSAIWKYITSFTAEFLPVPADPCLLELLMLPCRRELPYSWQNWLHSNPPTLKALTATALYLCGVKRNTPCGGVMGCADLRDLYDELYYYGDKNAPDVHPKFAFPTCIQLPEYLREVSPALEERFRGYYCCNAFFRCTRELPMPGTYVGSSLQRQHTSPMKRKADDLEPDTEAKKVKLEQNASVPSPANRNILNGDGHRVSGNPEKPAWWETSSLGKLPFARQQDPGRPGLAYSSEVLLRKRRIANDGATCQLVDLPYGEIGKRFTAGKHESLVFAVKDGTVLVRVPGEKDFTLAAGGCWNVKPGQHCNIRNPFISSTASVFITGRPTKSHRVHKNVAIS</sequence>
<evidence type="ECO:0000313" key="3">
    <source>
        <dbReference type="EMBL" id="KAK3402459.1"/>
    </source>
</evidence>
<feature type="compositionally biased region" description="Low complexity" evidence="1">
    <location>
        <begin position="172"/>
        <end position="185"/>
    </location>
</feature>
<reference evidence="3" key="2">
    <citation type="submission" date="2023-07" db="EMBL/GenBank/DDBJ databases">
        <authorList>
            <consortium name="Lawrence Berkeley National Laboratory"/>
            <person name="Haridas S."/>
            <person name="Hensen N."/>
            <person name="Bonometti L."/>
            <person name="Westerberg I."/>
            <person name="Brannstrom I.O."/>
            <person name="Guillou S."/>
            <person name="Cros-Aarteil S."/>
            <person name="Calhoun S."/>
            <person name="Kuo A."/>
            <person name="Mondo S."/>
            <person name="Pangilinan J."/>
            <person name="Riley R."/>
            <person name="LaButti K."/>
            <person name="Andreopoulos B."/>
            <person name="Lipzen A."/>
            <person name="Chen C."/>
            <person name="Yanf M."/>
            <person name="Daum C."/>
            <person name="Ng V."/>
            <person name="Clum A."/>
            <person name="Steindorff A."/>
            <person name="Ohm R."/>
            <person name="Martin F."/>
            <person name="Silar P."/>
            <person name="Natvig D."/>
            <person name="Lalanne C."/>
            <person name="Gautier V."/>
            <person name="Ament-velasquez S.L."/>
            <person name="Kruys A."/>
            <person name="Hutchinson M.I."/>
            <person name="Powell A.J."/>
            <person name="Barry K."/>
            <person name="Miller A.N."/>
            <person name="Grigoriev I.V."/>
            <person name="Debuchy R."/>
            <person name="Gladieux P."/>
            <person name="Thoren M.H."/>
            <person name="Johannesson H."/>
        </authorList>
    </citation>
    <scope>NUCLEOTIDE SEQUENCE</scope>
    <source>
        <strain evidence="3">FGSC 1904</strain>
    </source>
</reference>
<accession>A0AAE0UGF1</accession>
<feature type="compositionally biased region" description="Acidic residues" evidence="1">
    <location>
        <begin position="226"/>
        <end position="235"/>
    </location>
</feature>
<feature type="region of interest" description="Disordered" evidence="1">
    <location>
        <begin position="109"/>
        <end position="138"/>
    </location>
</feature>
<feature type="region of interest" description="Disordered" evidence="1">
    <location>
        <begin position="399"/>
        <end position="419"/>
    </location>
</feature>
<feature type="compositionally biased region" description="Polar residues" evidence="1">
    <location>
        <begin position="399"/>
        <end position="408"/>
    </location>
</feature>
<proteinExistence type="predicted"/>
<organism evidence="3 4">
    <name type="scientific">Sordaria brevicollis</name>
    <dbReference type="NCBI Taxonomy" id="83679"/>
    <lineage>
        <taxon>Eukaryota</taxon>
        <taxon>Fungi</taxon>
        <taxon>Dikarya</taxon>
        <taxon>Ascomycota</taxon>
        <taxon>Pezizomycotina</taxon>
        <taxon>Sordariomycetes</taxon>
        <taxon>Sordariomycetidae</taxon>
        <taxon>Sordariales</taxon>
        <taxon>Sordariaceae</taxon>
        <taxon>Sordaria</taxon>
    </lineage>
</organism>
<dbReference type="InterPro" id="IPR013087">
    <property type="entry name" value="Znf_C2H2_type"/>
</dbReference>
<feature type="domain" description="C2H2-type" evidence="2">
    <location>
        <begin position="62"/>
        <end position="85"/>
    </location>
</feature>
<evidence type="ECO:0000313" key="4">
    <source>
        <dbReference type="Proteomes" id="UP001281003"/>
    </source>
</evidence>
<evidence type="ECO:0000256" key="1">
    <source>
        <dbReference type="SAM" id="MobiDB-lite"/>
    </source>
</evidence>
<feature type="region of interest" description="Disordered" evidence="1">
    <location>
        <begin position="153"/>
        <end position="246"/>
    </location>
</feature>
<protein>
    <recommendedName>
        <fullName evidence="2">C2H2-type domain-containing protein</fullName>
    </recommendedName>
</protein>
<comment type="caution">
    <text evidence="3">The sequence shown here is derived from an EMBL/GenBank/DDBJ whole genome shotgun (WGS) entry which is preliminary data.</text>
</comment>